<dbReference type="GO" id="GO:0005634">
    <property type="term" value="C:nucleus"/>
    <property type="evidence" value="ECO:0007669"/>
    <property type="project" value="UniProtKB-SubCell"/>
</dbReference>
<dbReference type="Gene3D" id="4.10.240.10">
    <property type="entry name" value="Zn(2)-C6 fungal-type DNA-binding domain"/>
    <property type="match status" value="1"/>
</dbReference>
<keyword evidence="4" id="KW-0805">Transcription regulation</keyword>
<accession>A0A7R7XEK8</accession>
<gene>
    <name evidence="11" type="primary">LAC9_1</name>
    <name evidence="11" type="ORF">APUU_20193A</name>
</gene>
<proteinExistence type="predicted"/>
<dbReference type="PANTHER" id="PTHR47424:SF2">
    <property type="entry name" value="TRANSCRIPTION FACTOR DOMAIN-CONTAINING PROTEIN-RELATED"/>
    <property type="match status" value="1"/>
</dbReference>
<evidence type="ECO:0000256" key="2">
    <source>
        <dbReference type="ARBA" id="ARBA00022723"/>
    </source>
</evidence>
<dbReference type="FunFam" id="4.10.240.10:FF:000009">
    <property type="entry name" value="C6 transcription factor (Gal4)"/>
    <property type="match status" value="1"/>
</dbReference>
<evidence type="ECO:0000313" key="12">
    <source>
        <dbReference type="Proteomes" id="UP000654913"/>
    </source>
</evidence>
<dbReference type="RefSeq" id="XP_041551955.1">
    <property type="nucleotide sequence ID" value="XM_041698806.1"/>
</dbReference>
<dbReference type="GO" id="GO:0000978">
    <property type="term" value="F:RNA polymerase II cis-regulatory region sequence-specific DNA binding"/>
    <property type="evidence" value="ECO:0007669"/>
    <property type="project" value="TreeGrafter"/>
</dbReference>
<organism evidence="11 12">
    <name type="scientific">Aspergillus puulaauensis</name>
    <dbReference type="NCBI Taxonomy" id="1220207"/>
    <lineage>
        <taxon>Eukaryota</taxon>
        <taxon>Fungi</taxon>
        <taxon>Dikarya</taxon>
        <taxon>Ascomycota</taxon>
        <taxon>Pezizomycotina</taxon>
        <taxon>Eurotiomycetes</taxon>
        <taxon>Eurotiomycetidae</taxon>
        <taxon>Eurotiales</taxon>
        <taxon>Aspergillaceae</taxon>
        <taxon>Aspergillus</taxon>
    </lineage>
</organism>
<dbReference type="SMART" id="SM00066">
    <property type="entry name" value="GAL4"/>
    <property type="match status" value="1"/>
</dbReference>
<evidence type="ECO:0000256" key="3">
    <source>
        <dbReference type="ARBA" id="ARBA00022833"/>
    </source>
</evidence>
<reference evidence="11" key="2">
    <citation type="submission" date="2021-02" db="EMBL/GenBank/DDBJ databases">
        <title>Aspergillus puulaauensis MK2 genome sequence.</title>
        <authorList>
            <person name="Futagami T."/>
            <person name="Mori K."/>
            <person name="Kadooka C."/>
            <person name="Tanaka T."/>
        </authorList>
    </citation>
    <scope>NUCLEOTIDE SEQUENCE</scope>
    <source>
        <strain evidence="11">MK2</strain>
    </source>
</reference>
<dbReference type="Proteomes" id="UP000654913">
    <property type="component" value="Chromosome 2"/>
</dbReference>
<dbReference type="GO" id="GO:0000981">
    <property type="term" value="F:DNA-binding transcription factor activity, RNA polymerase II-specific"/>
    <property type="evidence" value="ECO:0007669"/>
    <property type="project" value="InterPro"/>
</dbReference>
<evidence type="ECO:0000256" key="5">
    <source>
        <dbReference type="ARBA" id="ARBA00023125"/>
    </source>
</evidence>
<name>A0A7R7XEK8_9EURO</name>
<dbReference type="GeneID" id="64969766"/>
<feature type="domain" description="Zn(2)-C6 fungal-type" evidence="10">
    <location>
        <begin position="16"/>
        <end position="45"/>
    </location>
</feature>
<dbReference type="EMBL" id="AP024444">
    <property type="protein sequence ID" value="BCS19761.1"/>
    <property type="molecule type" value="Genomic_DNA"/>
</dbReference>
<sequence length="142" mass="15961">MQNNGTRFGRNSHVPACLECRARKAKCSKTQPCAPCARNNRDCVYSSKVNRTPLTREHLTAVESRLQLLESALGRLFPSGELEAITRALLIEELPIDQVPFTALNNQVYVYDPLESRTFFSRVNILHPRHQNSGNGSEPPLD</sequence>
<dbReference type="SUPFAM" id="SSF57701">
    <property type="entry name" value="Zn2/Cys6 DNA-binding domain"/>
    <property type="match status" value="1"/>
</dbReference>
<keyword evidence="6" id="KW-0010">Activator</keyword>
<evidence type="ECO:0000256" key="1">
    <source>
        <dbReference type="ARBA" id="ARBA00004123"/>
    </source>
</evidence>
<evidence type="ECO:0000256" key="9">
    <source>
        <dbReference type="ARBA" id="ARBA00023277"/>
    </source>
</evidence>
<evidence type="ECO:0000256" key="8">
    <source>
        <dbReference type="ARBA" id="ARBA00023242"/>
    </source>
</evidence>
<dbReference type="InterPro" id="IPR051127">
    <property type="entry name" value="Fungal_SecMet_Regulators"/>
</dbReference>
<evidence type="ECO:0000256" key="4">
    <source>
        <dbReference type="ARBA" id="ARBA00023015"/>
    </source>
</evidence>
<evidence type="ECO:0000313" key="11">
    <source>
        <dbReference type="EMBL" id="BCS19761.1"/>
    </source>
</evidence>
<dbReference type="InterPro" id="IPR001138">
    <property type="entry name" value="Zn2Cys6_DnaBD"/>
</dbReference>
<evidence type="ECO:0000256" key="6">
    <source>
        <dbReference type="ARBA" id="ARBA00023159"/>
    </source>
</evidence>
<dbReference type="GO" id="GO:0008270">
    <property type="term" value="F:zinc ion binding"/>
    <property type="evidence" value="ECO:0007669"/>
    <property type="project" value="InterPro"/>
</dbReference>
<reference evidence="11" key="1">
    <citation type="submission" date="2021-01" db="EMBL/GenBank/DDBJ databases">
        <authorList>
            <consortium name="Aspergillus puulaauensis MK2 genome sequencing consortium"/>
            <person name="Kazuki M."/>
            <person name="Futagami T."/>
        </authorList>
    </citation>
    <scope>NUCLEOTIDE SEQUENCE</scope>
    <source>
        <strain evidence="11">MK2</strain>
    </source>
</reference>
<comment type="subcellular location">
    <subcellularLocation>
        <location evidence="1">Nucleus</location>
    </subcellularLocation>
</comment>
<keyword evidence="2" id="KW-0479">Metal-binding</keyword>
<keyword evidence="5" id="KW-0238">DNA-binding</keyword>
<evidence type="ECO:0000259" key="10">
    <source>
        <dbReference type="PROSITE" id="PS50048"/>
    </source>
</evidence>
<dbReference type="Pfam" id="PF00172">
    <property type="entry name" value="Zn_clus"/>
    <property type="match status" value="1"/>
</dbReference>
<dbReference type="GO" id="GO:0000435">
    <property type="term" value="P:positive regulation of transcription from RNA polymerase II promoter by galactose"/>
    <property type="evidence" value="ECO:0007669"/>
    <property type="project" value="TreeGrafter"/>
</dbReference>
<dbReference type="PROSITE" id="PS50048">
    <property type="entry name" value="ZN2_CY6_FUNGAL_2"/>
    <property type="match status" value="1"/>
</dbReference>
<dbReference type="PANTHER" id="PTHR47424">
    <property type="entry name" value="REGULATORY PROTEIN GAL4"/>
    <property type="match status" value="1"/>
</dbReference>
<keyword evidence="3" id="KW-0862">Zinc</keyword>
<dbReference type="CDD" id="cd00067">
    <property type="entry name" value="GAL4"/>
    <property type="match status" value="1"/>
</dbReference>
<evidence type="ECO:0000256" key="7">
    <source>
        <dbReference type="ARBA" id="ARBA00023163"/>
    </source>
</evidence>
<keyword evidence="9" id="KW-0119">Carbohydrate metabolism</keyword>
<dbReference type="Gene3D" id="1.20.5.170">
    <property type="match status" value="1"/>
</dbReference>
<keyword evidence="12" id="KW-1185">Reference proteome</keyword>
<dbReference type="InterPro" id="IPR036864">
    <property type="entry name" value="Zn2-C6_fun-type_DNA-bd_sf"/>
</dbReference>
<dbReference type="AlphaFoldDB" id="A0A7R7XEK8"/>
<dbReference type="OrthoDB" id="4161589at2759"/>
<keyword evidence="8" id="KW-0539">Nucleus</keyword>
<keyword evidence="7" id="KW-0804">Transcription</keyword>
<dbReference type="PROSITE" id="PS00463">
    <property type="entry name" value="ZN2_CY6_FUNGAL_1"/>
    <property type="match status" value="1"/>
</dbReference>
<dbReference type="KEGG" id="apuu:APUU_20193A"/>
<protein>
    <submittedName>
        <fullName evidence="11">Lactose regulatory protein lac9 and GAL4-like protein</fullName>
    </submittedName>
</protein>